<comment type="catalytic activity">
    <reaction evidence="8">
        <text>L-histidyl-[protein] + UTP = N(tele)-(5'-uridylyl)-L-histidyl-[protein] + diphosphate</text>
        <dbReference type="Rhea" id="RHEA:83891"/>
        <dbReference type="Rhea" id="RHEA-COMP:9745"/>
        <dbReference type="Rhea" id="RHEA-COMP:20239"/>
        <dbReference type="ChEBI" id="CHEBI:29979"/>
        <dbReference type="ChEBI" id="CHEBI:33019"/>
        <dbReference type="ChEBI" id="CHEBI:46398"/>
        <dbReference type="ChEBI" id="CHEBI:233474"/>
    </reaction>
</comment>
<feature type="binding site" evidence="8">
    <location>
        <position position="377"/>
    </location>
    <ligand>
        <name>Mg(2+)</name>
        <dbReference type="ChEBI" id="CHEBI:18420"/>
    </ligand>
</feature>
<dbReference type="InterPro" id="IPR003846">
    <property type="entry name" value="SelO"/>
</dbReference>
<dbReference type="OrthoDB" id="9776281at2"/>
<feature type="binding site" evidence="8">
    <location>
        <position position="185"/>
    </location>
    <ligand>
        <name>ATP</name>
        <dbReference type="ChEBI" id="CHEBI:30616"/>
    </ligand>
</feature>
<feature type="binding site" evidence="8">
    <location>
        <position position="262"/>
    </location>
    <ligand>
        <name>ATP</name>
        <dbReference type="ChEBI" id="CHEBI:30616"/>
    </ligand>
</feature>
<dbReference type="EMBL" id="FWEV01000045">
    <property type="protein sequence ID" value="SLM28545.1"/>
    <property type="molecule type" value="Genomic_DNA"/>
</dbReference>
<keyword evidence="4 8" id="KW-0479">Metal-binding</keyword>
<dbReference type="GO" id="GO:0000287">
    <property type="term" value="F:magnesium ion binding"/>
    <property type="evidence" value="ECO:0007669"/>
    <property type="project" value="UniProtKB-UniRule"/>
</dbReference>
<keyword evidence="3 8" id="KW-0548">Nucleotidyltransferase</keyword>
<evidence type="ECO:0000256" key="1">
    <source>
        <dbReference type="ARBA" id="ARBA00009747"/>
    </source>
</evidence>
<comment type="catalytic activity">
    <reaction evidence="8">
        <text>L-tyrosyl-[protein] + ATP = O-(5'-adenylyl)-L-tyrosyl-[protein] + diphosphate</text>
        <dbReference type="Rhea" id="RHEA:54288"/>
        <dbReference type="Rhea" id="RHEA-COMP:10136"/>
        <dbReference type="Rhea" id="RHEA-COMP:13846"/>
        <dbReference type="ChEBI" id="CHEBI:30616"/>
        <dbReference type="ChEBI" id="CHEBI:33019"/>
        <dbReference type="ChEBI" id="CHEBI:46858"/>
        <dbReference type="ChEBI" id="CHEBI:83624"/>
        <dbReference type="EC" id="2.7.7.108"/>
    </reaction>
</comment>
<evidence type="ECO:0000256" key="5">
    <source>
        <dbReference type="ARBA" id="ARBA00022741"/>
    </source>
</evidence>
<dbReference type="EC" id="2.7.7.108" evidence="8"/>
<feature type="compositionally biased region" description="Polar residues" evidence="9">
    <location>
        <begin position="1"/>
        <end position="12"/>
    </location>
</feature>
<keyword evidence="6 8" id="KW-0067">ATP-binding</keyword>
<dbReference type="HAMAP" id="MF_00692">
    <property type="entry name" value="SelO"/>
    <property type="match status" value="1"/>
</dbReference>
<evidence type="ECO:0000313" key="11">
    <source>
        <dbReference type="Proteomes" id="UP000191931"/>
    </source>
</evidence>
<feature type="binding site" evidence="8">
    <location>
        <position position="386"/>
    </location>
    <ligand>
        <name>Mg(2+)</name>
        <dbReference type="ChEBI" id="CHEBI:18420"/>
    </ligand>
</feature>
<evidence type="ECO:0000256" key="8">
    <source>
        <dbReference type="HAMAP-Rule" id="MF_00692"/>
    </source>
</evidence>
<dbReference type="PANTHER" id="PTHR32057:SF14">
    <property type="entry name" value="PROTEIN ADENYLYLTRANSFERASE SELO, MITOCHONDRIAL"/>
    <property type="match status" value="1"/>
</dbReference>
<comment type="catalytic activity">
    <reaction evidence="8">
        <text>L-threonyl-[protein] + ATP = 3-O-(5'-adenylyl)-L-threonyl-[protein] + diphosphate</text>
        <dbReference type="Rhea" id="RHEA:54292"/>
        <dbReference type="Rhea" id="RHEA-COMP:11060"/>
        <dbReference type="Rhea" id="RHEA-COMP:13847"/>
        <dbReference type="ChEBI" id="CHEBI:30013"/>
        <dbReference type="ChEBI" id="CHEBI:30616"/>
        <dbReference type="ChEBI" id="CHEBI:33019"/>
        <dbReference type="ChEBI" id="CHEBI:138113"/>
        <dbReference type="EC" id="2.7.7.108"/>
    </reaction>
</comment>
<feature type="binding site" evidence="8">
    <location>
        <position position="386"/>
    </location>
    <ligand>
        <name>ATP</name>
        <dbReference type="ChEBI" id="CHEBI:30616"/>
    </ligand>
</feature>
<keyword evidence="2 8" id="KW-0808">Transferase</keyword>
<evidence type="ECO:0000256" key="6">
    <source>
        <dbReference type="ARBA" id="ARBA00022840"/>
    </source>
</evidence>
<feature type="binding site" evidence="8">
    <location>
        <position position="154"/>
    </location>
    <ligand>
        <name>ATP</name>
        <dbReference type="ChEBI" id="CHEBI:30616"/>
    </ligand>
</feature>
<dbReference type="AlphaFoldDB" id="A0A1W1H838"/>
<dbReference type="GO" id="GO:0030145">
    <property type="term" value="F:manganese ion binding"/>
    <property type="evidence" value="ECO:0007669"/>
    <property type="project" value="UniProtKB-UniRule"/>
</dbReference>
<dbReference type="GO" id="GO:0070733">
    <property type="term" value="F:AMPylase activity"/>
    <property type="evidence" value="ECO:0007669"/>
    <property type="project" value="UniProtKB-EC"/>
</dbReference>
<proteinExistence type="inferred from homology"/>
<dbReference type="EC" id="2.7.7.-" evidence="8"/>
<feature type="binding site" evidence="8">
    <location>
        <position position="197"/>
    </location>
    <ligand>
        <name>ATP</name>
        <dbReference type="ChEBI" id="CHEBI:30616"/>
    </ligand>
</feature>
<gene>
    <name evidence="8" type="primary">ydiU</name>
    <name evidence="8" type="synonym">selO</name>
    <name evidence="10" type="ORF">MTBBW1_1390005</name>
</gene>
<name>A0A1W1H838_9BACT</name>
<evidence type="ECO:0000313" key="10">
    <source>
        <dbReference type="EMBL" id="SLM28545.1"/>
    </source>
</evidence>
<dbReference type="GO" id="GO:0005524">
    <property type="term" value="F:ATP binding"/>
    <property type="evidence" value="ECO:0007669"/>
    <property type="project" value="UniProtKB-UniRule"/>
</dbReference>
<evidence type="ECO:0000256" key="7">
    <source>
        <dbReference type="ARBA" id="ARBA00022842"/>
    </source>
</evidence>
<keyword evidence="8" id="KW-0464">Manganese</keyword>
<dbReference type="PANTHER" id="PTHR32057">
    <property type="entry name" value="PROTEIN ADENYLYLTRANSFERASE SELO, MITOCHONDRIAL"/>
    <property type="match status" value="1"/>
</dbReference>
<evidence type="ECO:0000256" key="4">
    <source>
        <dbReference type="ARBA" id="ARBA00022723"/>
    </source>
</evidence>
<comment type="cofactor">
    <cofactor evidence="8">
        <name>Mg(2+)</name>
        <dbReference type="ChEBI" id="CHEBI:18420"/>
    </cofactor>
    <cofactor evidence="8">
        <name>Mn(2+)</name>
        <dbReference type="ChEBI" id="CHEBI:29035"/>
    </cofactor>
</comment>
<comment type="catalytic activity">
    <reaction evidence="8">
        <text>L-tyrosyl-[protein] + UTP = O-(5'-uridylyl)-L-tyrosyl-[protein] + diphosphate</text>
        <dbReference type="Rhea" id="RHEA:83887"/>
        <dbReference type="Rhea" id="RHEA-COMP:10136"/>
        <dbReference type="Rhea" id="RHEA-COMP:20238"/>
        <dbReference type="ChEBI" id="CHEBI:33019"/>
        <dbReference type="ChEBI" id="CHEBI:46398"/>
        <dbReference type="ChEBI" id="CHEBI:46858"/>
        <dbReference type="ChEBI" id="CHEBI:90602"/>
    </reaction>
</comment>
<feature type="binding site" evidence="8">
    <location>
        <position position="255"/>
    </location>
    <ligand>
        <name>ATP</name>
        <dbReference type="ChEBI" id="CHEBI:30616"/>
    </ligand>
</feature>
<accession>A0A1W1H838</accession>
<feature type="active site" description="Proton acceptor" evidence="8">
    <location>
        <position position="376"/>
    </location>
</feature>
<reference evidence="10 11" key="1">
    <citation type="submission" date="2017-03" db="EMBL/GenBank/DDBJ databases">
        <authorList>
            <person name="Afonso C.L."/>
            <person name="Miller P.J."/>
            <person name="Scott M.A."/>
            <person name="Spackman E."/>
            <person name="Goraichik I."/>
            <person name="Dimitrov K.M."/>
            <person name="Suarez D.L."/>
            <person name="Swayne D.E."/>
        </authorList>
    </citation>
    <scope>NUCLEOTIDE SEQUENCE [LARGE SCALE GENOMIC DNA]</scope>
    <source>
        <strain evidence="10">PRJEB14757</strain>
    </source>
</reference>
<dbReference type="Pfam" id="PF02696">
    <property type="entry name" value="SelO"/>
    <property type="match status" value="1"/>
</dbReference>
<feature type="binding site" evidence="8">
    <location>
        <position position="198"/>
    </location>
    <ligand>
        <name>ATP</name>
        <dbReference type="ChEBI" id="CHEBI:30616"/>
    </ligand>
</feature>
<comment type="catalytic activity">
    <reaction evidence="8">
        <text>L-seryl-[protein] + ATP = 3-O-(5'-adenylyl)-L-seryl-[protein] + diphosphate</text>
        <dbReference type="Rhea" id="RHEA:58120"/>
        <dbReference type="Rhea" id="RHEA-COMP:9863"/>
        <dbReference type="Rhea" id="RHEA-COMP:15073"/>
        <dbReference type="ChEBI" id="CHEBI:29999"/>
        <dbReference type="ChEBI" id="CHEBI:30616"/>
        <dbReference type="ChEBI" id="CHEBI:33019"/>
        <dbReference type="ChEBI" id="CHEBI:142516"/>
        <dbReference type="EC" id="2.7.7.108"/>
    </reaction>
</comment>
<keyword evidence="11" id="KW-1185">Reference proteome</keyword>
<organism evidence="10 11">
    <name type="scientific">Desulfamplus magnetovallimortis</name>
    <dbReference type="NCBI Taxonomy" id="1246637"/>
    <lineage>
        <taxon>Bacteria</taxon>
        <taxon>Pseudomonadati</taxon>
        <taxon>Thermodesulfobacteriota</taxon>
        <taxon>Desulfobacteria</taxon>
        <taxon>Desulfobacterales</taxon>
        <taxon>Desulfobacteraceae</taxon>
        <taxon>Desulfamplus</taxon>
    </lineage>
</organism>
<dbReference type="Proteomes" id="UP000191931">
    <property type="component" value="Unassembled WGS sequence"/>
</dbReference>
<comment type="function">
    <text evidence="8">Nucleotidyltransferase involved in the post-translational modification of proteins. It can catalyze the addition of adenosine monophosphate (AMP) or uridine monophosphate (UMP) to a protein, resulting in modifications known as AMPylation and UMPylation.</text>
</comment>
<feature type="binding site" evidence="8">
    <location>
        <position position="156"/>
    </location>
    <ligand>
        <name>ATP</name>
        <dbReference type="ChEBI" id="CHEBI:30616"/>
    </ligand>
</feature>
<dbReference type="STRING" id="1246637.MTBBW1_1390005"/>
<sequence>MKPLNNESASESCNERDDTCNKQNDTCNKQDDTCNQQDDTCNEQDDKYDAFLEFDSLVFDNKFIRDLPGDPEIVNFRRQVKSACFSRVKPKKAANPELVAYSKEAALLLGLSEKSCRSTLFTDVFSGNRLLSGMEPYATCYGGHQFGNWAGQLGDGRAINLGEIIGNSAKKGSGNGTNRWVIQLKGAGPTPYSRNADGLAVLRSSLREFLCSEAMHHLGIPTTRALSLILTGDTVIRDMFYDGHPKEEQGAVVCRLAPSFTRFGNFEIHASRGETEILRKLVDYTIMVDFPEIVSGRSDSPEIGAERRDFSESEVDASREYFSGTDAGRKGFTNTPKSLYTKALYIEWFNDVCRRTADLIAQWMGVGFVHGVMNTDNMSILGLTIDYGPYGWLDNYDPDWTPNTTDAQGRRYRFGNQMNIAQWNLAQLANAIYPLIGEVEPLEKAIYAYSSWFEKSWQKMVAAKLGFKKYESSDDMALFRDLFGILSLVETDMTIFFRKLGDYQPGSGFSTFMDAYYAPEQLTADYKDRLEHWLASYAGRISRDDLEHDERRRRMNCANPKYVLRNYLAQMAIDKAEGGDFSMVHKLLEVLRNPFSEQPENEIFAVKRPEWARHRPGCSMLSCSS</sequence>
<evidence type="ECO:0000256" key="3">
    <source>
        <dbReference type="ARBA" id="ARBA00022695"/>
    </source>
</evidence>
<keyword evidence="7 8" id="KW-0460">Magnesium</keyword>
<protein>
    <recommendedName>
        <fullName evidence="8">Protein nucleotidyltransferase YdiU</fullName>
        <ecNumber evidence="8">2.7.7.-</ecNumber>
    </recommendedName>
    <alternativeName>
        <fullName evidence="8">Protein adenylyltransferase YdiU</fullName>
        <ecNumber evidence="8">2.7.7.108</ecNumber>
    </alternativeName>
    <alternativeName>
        <fullName evidence="8">Protein uridylyltransferase YdiU</fullName>
        <ecNumber evidence="8">2.7.7.-</ecNumber>
    </alternativeName>
</protein>
<dbReference type="RefSeq" id="WP_080804926.1">
    <property type="nucleotide sequence ID" value="NZ_LT828549.1"/>
</dbReference>
<comment type="catalytic activity">
    <reaction evidence="8">
        <text>L-seryl-[protein] + UTP = O-(5'-uridylyl)-L-seryl-[protein] + diphosphate</text>
        <dbReference type="Rhea" id="RHEA:64604"/>
        <dbReference type="Rhea" id="RHEA-COMP:9863"/>
        <dbReference type="Rhea" id="RHEA-COMP:16635"/>
        <dbReference type="ChEBI" id="CHEBI:29999"/>
        <dbReference type="ChEBI" id="CHEBI:33019"/>
        <dbReference type="ChEBI" id="CHEBI:46398"/>
        <dbReference type="ChEBI" id="CHEBI:156051"/>
    </reaction>
</comment>
<evidence type="ECO:0000256" key="2">
    <source>
        <dbReference type="ARBA" id="ARBA00022679"/>
    </source>
</evidence>
<feature type="binding site" evidence="8">
    <location>
        <position position="157"/>
    </location>
    <ligand>
        <name>ATP</name>
        <dbReference type="ChEBI" id="CHEBI:30616"/>
    </ligand>
</feature>
<evidence type="ECO:0000256" key="9">
    <source>
        <dbReference type="SAM" id="MobiDB-lite"/>
    </source>
</evidence>
<keyword evidence="5 8" id="KW-0547">Nucleotide-binding</keyword>
<comment type="similarity">
    <text evidence="1 8">Belongs to the SELO family.</text>
</comment>
<feature type="region of interest" description="Disordered" evidence="9">
    <location>
        <begin position="1"/>
        <end position="35"/>
    </location>
</feature>